<dbReference type="SUPFAM" id="SSF56672">
    <property type="entry name" value="DNA/RNA polymerases"/>
    <property type="match status" value="1"/>
</dbReference>
<evidence type="ECO:0000313" key="2">
    <source>
        <dbReference type="Proteomes" id="UP001165083"/>
    </source>
</evidence>
<keyword evidence="2" id="KW-1185">Reference proteome</keyword>
<dbReference type="EMBL" id="BSXW01000418">
    <property type="protein sequence ID" value="GMF21771.1"/>
    <property type="molecule type" value="Genomic_DNA"/>
</dbReference>
<name>A0A9W6TT37_9STRA</name>
<comment type="caution">
    <text evidence="1">The sequence shown here is derived from an EMBL/GenBank/DDBJ whole genome shotgun (WGS) entry which is preliminary data.</text>
</comment>
<proteinExistence type="predicted"/>
<protein>
    <submittedName>
        <fullName evidence="1">Unnamed protein product</fullName>
    </submittedName>
</protein>
<organism evidence="1 2">
    <name type="scientific">Phytophthora lilii</name>
    <dbReference type="NCBI Taxonomy" id="2077276"/>
    <lineage>
        <taxon>Eukaryota</taxon>
        <taxon>Sar</taxon>
        <taxon>Stramenopiles</taxon>
        <taxon>Oomycota</taxon>
        <taxon>Peronosporomycetes</taxon>
        <taxon>Peronosporales</taxon>
        <taxon>Peronosporaceae</taxon>
        <taxon>Phytophthora</taxon>
    </lineage>
</organism>
<dbReference type="PANTHER" id="PTHR33206">
    <property type="entry name" value="PROTEIN CBG10425"/>
    <property type="match status" value="1"/>
</dbReference>
<dbReference type="InterPro" id="IPR043502">
    <property type="entry name" value="DNA/RNA_pol_sf"/>
</dbReference>
<dbReference type="AlphaFoldDB" id="A0A9W6TT37"/>
<dbReference type="PANTHER" id="PTHR33206:SF1">
    <property type="entry name" value="DNA-DIRECTED DNA POLYMERASE"/>
    <property type="match status" value="1"/>
</dbReference>
<gene>
    <name evidence="1" type="ORF">Plil01_000862000</name>
</gene>
<accession>A0A9W6TT37</accession>
<dbReference type="OrthoDB" id="6153129at2759"/>
<sequence length="369" mass="42414">MIKQAFFNRVAKRNVTTIRGGKLLKKIIGYDANALYLWALGNEMPCGRLTTIEAYDGIIEDIKADKVFGFLGCDIRTPEHLKEYFSEMTPVFKNIEIDCNNENVIGSHIFIKASSYKAIRPFMEAVSDARRDGDVDKSKEMIADMMKLVGNAAFGRSGMDKSKHKEVKYEPDCVKIRAIVERQNFHDVEKLAGTYEVSLKKRRIKFDNPIHLSIAIYQLAKLRTLQFYYDCIDIYFDRCDFQYQEMDTDSAYIASSCEKPFEECIKPEILNHFKDHKRSSVAMLWSVLLKELLLLPRDENDKQTKLPTVKVSAMGVQKSLNQGALSPDNFENVVKTRNSIEGTNKGFRICSETKSMITYRQQKTALDYF</sequence>
<reference evidence="1" key="1">
    <citation type="submission" date="2023-04" db="EMBL/GenBank/DDBJ databases">
        <title>Phytophthora lilii NBRC 32176.</title>
        <authorList>
            <person name="Ichikawa N."/>
            <person name="Sato H."/>
            <person name="Tonouchi N."/>
        </authorList>
    </citation>
    <scope>NUCLEOTIDE SEQUENCE</scope>
    <source>
        <strain evidence="1">NBRC 32176</strain>
    </source>
</reference>
<dbReference type="Proteomes" id="UP001165083">
    <property type="component" value="Unassembled WGS sequence"/>
</dbReference>
<evidence type="ECO:0000313" key="1">
    <source>
        <dbReference type="EMBL" id="GMF21771.1"/>
    </source>
</evidence>